<dbReference type="SUPFAM" id="SSF55486">
    <property type="entry name" value="Metalloproteases ('zincins'), catalytic domain"/>
    <property type="match status" value="1"/>
</dbReference>
<dbReference type="InterPro" id="IPR050344">
    <property type="entry name" value="Peptidase_M1_aminopeptidases"/>
</dbReference>
<dbReference type="GO" id="GO:0004177">
    <property type="term" value="F:aminopeptidase activity"/>
    <property type="evidence" value="ECO:0007669"/>
    <property type="project" value="UniProtKB-KW"/>
</dbReference>
<keyword evidence="3" id="KW-0645">Protease</keyword>
<dbReference type="EMBL" id="CP090145">
    <property type="protein sequence ID" value="UOX34156.1"/>
    <property type="molecule type" value="Genomic_DNA"/>
</dbReference>
<evidence type="ECO:0000256" key="1">
    <source>
        <dbReference type="SAM" id="Phobius"/>
    </source>
</evidence>
<feature type="transmembrane region" description="Helical" evidence="1">
    <location>
        <begin position="178"/>
        <end position="197"/>
    </location>
</feature>
<name>A0ABY4HPL1_9FLAO</name>
<keyword evidence="1" id="KW-1133">Transmembrane helix</keyword>
<dbReference type="InterPro" id="IPR027268">
    <property type="entry name" value="Peptidase_M4/M1_CTD_sf"/>
</dbReference>
<evidence type="ECO:0000313" key="3">
    <source>
        <dbReference type="EMBL" id="UOX34156.1"/>
    </source>
</evidence>
<feature type="transmembrane region" description="Helical" evidence="1">
    <location>
        <begin position="448"/>
        <end position="469"/>
    </location>
</feature>
<accession>A0ABY4HPL1</accession>
<feature type="transmembrane region" description="Helical" evidence="1">
    <location>
        <begin position="245"/>
        <end position="266"/>
    </location>
</feature>
<feature type="transmembrane region" description="Helical" evidence="1">
    <location>
        <begin position="102"/>
        <end position="126"/>
    </location>
</feature>
<protein>
    <submittedName>
        <fullName evidence="3">Aminopeptidase</fullName>
    </submittedName>
</protein>
<feature type="transmembrane region" description="Helical" evidence="1">
    <location>
        <begin position="476"/>
        <end position="499"/>
    </location>
</feature>
<feature type="transmembrane region" description="Helical" evidence="1">
    <location>
        <begin position="52"/>
        <end position="76"/>
    </location>
</feature>
<dbReference type="Gene3D" id="1.10.390.10">
    <property type="entry name" value="Neutral Protease Domain 2"/>
    <property type="match status" value="1"/>
</dbReference>
<evidence type="ECO:0000259" key="2">
    <source>
        <dbReference type="Pfam" id="PF01433"/>
    </source>
</evidence>
<feature type="transmembrane region" description="Helical" evidence="1">
    <location>
        <begin position="138"/>
        <end position="166"/>
    </location>
</feature>
<keyword evidence="4" id="KW-1185">Reference proteome</keyword>
<feature type="transmembrane region" description="Helical" evidence="1">
    <location>
        <begin position="317"/>
        <end position="339"/>
    </location>
</feature>
<reference evidence="3" key="1">
    <citation type="submission" date="2021-12" db="EMBL/GenBank/DDBJ databases">
        <authorList>
            <person name="Cha I.-T."/>
            <person name="Lee K.-E."/>
            <person name="Park S.-J."/>
        </authorList>
    </citation>
    <scope>NUCLEOTIDE SEQUENCE</scope>
    <source>
        <strain evidence="3">YSM-43</strain>
    </source>
</reference>
<feature type="transmembrane region" description="Helical" evidence="1">
    <location>
        <begin position="557"/>
        <end position="580"/>
    </location>
</feature>
<feature type="transmembrane region" description="Helical" evidence="1">
    <location>
        <begin position="359"/>
        <end position="381"/>
    </location>
</feature>
<dbReference type="RefSeq" id="WP_246916829.1">
    <property type="nucleotide sequence ID" value="NZ_CP090145.1"/>
</dbReference>
<keyword evidence="3" id="KW-0378">Hydrolase</keyword>
<gene>
    <name evidence="3" type="ORF">LXD69_01265</name>
</gene>
<feature type="transmembrane region" description="Helical" evidence="1">
    <location>
        <begin position="16"/>
        <end position="40"/>
    </location>
</feature>
<feature type="domain" description="Peptidase M1 membrane alanine aminopeptidase" evidence="2">
    <location>
        <begin position="848"/>
        <end position="1047"/>
    </location>
</feature>
<keyword evidence="1" id="KW-0472">Membrane</keyword>
<dbReference type="PANTHER" id="PTHR11533">
    <property type="entry name" value="PROTEASE M1 ZINC METALLOPROTEASE"/>
    <property type="match status" value="1"/>
</dbReference>
<organism evidence="3 4">
    <name type="scientific">Flavobacterium sediminilitoris</name>
    <dbReference type="NCBI Taxonomy" id="2024526"/>
    <lineage>
        <taxon>Bacteria</taxon>
        <taxon>Pseudomonadati</taxon>
        <taxon>Bacteroidota</taxon>
        <taxon>Flavobacteriia</taxon>
        <taxon>Flavobacteriales</taxon>
        <taxon>Flavobacteriaceae</taxon>
        <taxon>Flavobacterium</taxon>
    </lineage>
</organism>
<dbReference type="Pfam" id="PF01433">
    <property type="entry name" value="Peptidase_M1"/>
    <property type="match status" value="1"/>
</dbReference>
<feature type="transmembrane region" description="Helical" evidence="1">
    <location>
        <begin position="412"/>
        <end position="436"/>
    </location>
</feature>
<proteinExistence type="predicted"/>
<keyword evidence="1" id="KW-0812">Transmembrane</keyword>
<dbReference type="PANTHER" id="PTHR11533:SF174">
    <property type="entry name" value="PUROMYCIN-SENSITIVE AMINOPEPTIDASE-RELATED"/>
    <property type="match status" value="1"/>
</dbReference>
<dbReference type="Proteomes" id="UP000830454">
    <property type="component" value="Chromosome"/>
</dbReference>
<sequence>MNTLLYFELQSYFKKIGFYIVIVFLIGIGILTGSTFSISLSPDIYKNSSYTIAYMIGFLSLLSILFTTLLASQILFKEKEANFSLILYATPITKTSYLWNRFFLIFGLSVFFLILVILGFGIGQSLKLNESNYSNFVLLFYLLPFLLFGFINTLFCSAVICSVSWITQNKLTTYISGLFIYILYMVMLLFSGSPLMAKSMPQSKEAMRISAILDPFGLSGFFSQTNHYSILQKNTDLLFPTDLFLINRLGVIGISLLFLLIAFKLFSFSNSEKRTRKDTLKLNDTNTNKTIPLKPISPIFNKRNTLKKLLSFVHLDLTYITKGIPFILICFGLLFSVSMEIYDAIEKGIRLPQKYASSGLMANAIIDTFPLLGLIVILFYAHEIIWRSRNSNFHLIENTTPLNETTIFLSKWLSLSIIIVFLSTLMLLLGVTFQFLYTYPYFDWQAYLGIYIFVSFPLILSAGLICIIQKWINNKYIGLTISSVFILLTATPVGKSILIHPLLRFQLPFKGIYSDMNEYGTYFSAFCWRNLFGLAIILIFFILNLKTKRIKLKFTSLILFLLLLPVAYISGIIFTNGYVFENPKTKLEEQANYERKYRKFENIPQPSITDVVTNIALFPLQNNYEINGTYTLQNKTEQPIFQILINFEEGFTIKKATLNHNNEVYNTTKQYEILNLKQPLLPNEKAHFYFILNYQWVPVNGHKSFNSIVENGSFMRISRYYPQFGYLSKNEIEKEEDRKKFQLQNATTIRKLDEAKTLVDDFINLKMTISTEGNQTAIGVGELIKQWKDKGRNYFIYETTSPIPFRFAVSSAKYATKTTTHNGKKIEIYYHPSHYENVEHLLKNIELTLDYCETNFKEYPFKTIRFAEVSAFTKGFAATAYPGSTFMTEDIVFHTNIKADKQQDVINELAGHELSHIWWGNNQINPDDREGYTMLTETLAMYTELMLVKKMYGKKRVLENVDLHLGIYLDERSFTIEQPLYKVNHYDTHINYSKGLVIMYQLSEIIGEQKINLALQNFLEKNTYPNLNPISTDFINELYAITDKNLHPKIDDLFKKITIYDFQTKDIIVKEKKGLYEVSFEIIANKFYEDGKGNISKTFFNDNVEIFFHFIDGSEKTIQTALFKNNLDFKIILDKKPLYLYFDPNQKFIKRTNEAIPIKQ</sequence>
<evidence type="ECO:0000313" key="4">
    <source>
        <dbReference type="Proteomes" id="UP000830454"/>
    </source>
</evidence>
<feature type="transmembrane region" description="Helical" evidence="1">
    <location>
        <begin position="519"/>
        <end position="545"/>
    </location>
</feature>
<dbReference type="InterPro" id="IPR014782">
    <property type="entry name" value="Peptidase_M1_dom"/>
</dbReference>
<reference evidence="3" key="2">
    <citation type="submission" date="2022-04" db="EMBL/GenBank/DDBJ databases">
        <title>Complete Genome Sequence of Flavobacterium sediminilitoris YSM-43, Isolated from a Tidal Sediment.</title>
        <authorList>
            <person name="Lee P.A."/>
        </authorList>
    </citation>
    <scope>NUCLEOTIDE SEQUENCE</scope>
    <source>
        <strain evidence="3">YSM-43</strain>
    </source>
</reference>
<keyword evidence="3" id="KW-0031">Aminopeptidase</keyword>